<dbReference type="Proteomes" id="UP000225548">
    <property type="component" value="Unassembled WGS sequence"/>
</dbReference>
<dbReference type="Pfam" id="PF08327">
    <property type="entry name" value="AHSA1"/>
    <property type="match status" value="1"/>
</dbReference>
<evidence type="ECO:0000256" key="1">
    <source>
        <dbReference type="ARBA" id="ARBA00006817"/>
    </source>
</evidence>
<keyword evidence="4" id="KW-1185">Reference proteome</keyword>
<proteinExistence type="inferred from homology"/>
<dbReference type="InterPro" id="IPR013538">
    <property type="entry name" value="ASHA1/2-like_C"/>
</dbReference>
<dbReference type="SUPFAM" id="SSF55961">
    <property type="entry name" value="Bet v1-like"/>
    <property type="match status" value="1"/>
</dbReference>
<accession>A0A2A9E8Y6</accession>
<evidence type="ECO:0000313" key="4">
    <source>
        <dbReference type="Proteomes" id="UP000225548"/>
    </source>
</evidence>
<sequence length="171" mass="18869">MARRATGRVTRSGPDGFEMTLTRTFTAPVEDVWASLTESDRTAGWFGPWRGDARAGSTVQVRMGADEGAPWSDIRIDACQPPRRLLVALIDDSGEWNLEVMLSAGEHGGTLLELIQHLEDPNVAKNSGPGWEYHLDMLIASREGLPLPEFSDYYPSQVEHFASQARSAQRA</sequence>
<comment type="similarity">
    <text evidence="1">Belongs to the AHA1 family.</text>
</comment>
<comment type="caution">
    <text evidence="3">The sequence shown here is derived from an EMBL/GenBank/DDBJ whole genome shotgun (WGS) entry which is preliminary data.</text>
</comment>
<dbReference type="InterPro" id="IPR023393">
    <property type="entry name" value="START-like_dom_sf"/>
</dbReference>
<dbReference type="Gene3D" id="3.30.530.20">
    <property type="match status" value="1"/>
</dbReference>
<feature type="domain" description="Activator of Hsp90 ATPase homologue 1/2-like C-terminal" evidence="2">
    <location>
        <begin position="27"/>
        <end position="138"/>
    </location>
</feature>
<dbReference type="CDD" id="cd08899">
    <property type="entry name" value="SRPBCC_CalC_Aha1-like_6"/>
    <property type="match status" value="1"/>
</dbReference>
<dbReference type="EMBL" id="PDJG01000001">
    <property type="protein sequence ID" value="PFG34630.1"/>
    <property type="molecule type" value="Genomic_DNA"/>
</dbReference>
<evidence type="ECO:0000259" key="2">
    <source>
        <dbReference type="Pfam" id="PF08327"/>
    </source>
</evidence>
<protein>
    <submittedName>
        <fullName evidence="3">Uncharacterized protein YndB with AHSA1/START domain</fullName>
    </submittedName>
</protein>
<name>A0A2A9E8Y6_9MICO</name>
<reference evidence="3 4" key="1">
    <citation type="submission" date="2017-10" db="EMBL/GenBank/DDBJ databases">
        <title>Sequencing the genomes of 1000 actinobacteria strains.</title>
        <authorList>
            <person name="Klenk H.-P."/>
        </authorList>
    </citation>
    <scope>NUCLEOTIDE SEQUENCE [LARGE SCALE GENOMIC DNA]</scope>
    <source>
        <strain evidence="3 4">DSM 18966</strain>
    </source>
</reference>
<gene>
    <name evidence="3" type="ORF">ATL42_2547</name>
</gene>
<organism evidence="3 4">
    <name type="scientific">Sanguibacter antarcticus</name>
    <dbReference type="NCBI Taxonomy" id="372484"/>
    <lineage>
        <taxon>Bacteria</taxon>
        <taxon>Bacillati</taxon>
        <taxon>Actinomycetota</taxon>
        <taxon>Actinomycetes</taxon>
        <taxon>Micrococcales</taxon>
        <taxon>Sanguibacteraceae</taxon>
        <taxon>Sanguibacter</taxon>
    </lineage>
</organism>
<dbReference type="AlphaFoldDB" id="A0A2A9E8Y6"/>
<dbReference type="OrthoDB" id="8117292at2"/>
<dbReference type="RefSeq" id="WP_098455636.1">
    <property type="nucleotide sequence ID" value="NZ_PDJG01000001.1"/>
</dbReference>
<evidence type="ECO:0000313" key="3">
    <source>
        <dbReference type="EMBL" id="PFG34630.1"/>
    </source>
</evidence>